<keyword evidence="2" id="KW-1185">Reference proteome</keyword>
<sequence>MYSMMYGEISFEEMYSIIKAYLSQDKKGEYKVSIGSDSQNFNDTKIPITVGIHKIENKVGKGGIFFSEIRRVNKISNIRQKIYYETNLSLELAERLKGKFINDNIPNKIAIHVDAGYNGPTAKYIAEIMGWVRSCGFQCVIKPDSYMASSVANRLSK</sequence>
<dbReference type="PATRIC" id="fig|476652.3.peg.1292"/>
<dbReference type="PANTHER" id="PTHR39961">
    <property type="entry name" value="HYPOTHETICAL CYTOSOLIC PROTEIN"/>
    <property type="match status" value="1"/>
</dbReference>
<dbReference type="InterPro" id="IPR007405">
    <property type="entry name" value="Phage_KVP40_Orf299"/>
</dbReference>
<dbReference type="Pfam" id="PF04308">
    <property type="entry name" value="RNaseH_like"/>
    <property type="match status" value="1"/>
</dbReference>
<proteinExistence type="predicted"/>
<protein>
    <submittedName>
        <fullName evidence="1">Uncharacterized protein</fullName>
    </submittedName>
</protein>
<dbReference type="STRING" id="476652.DEAC_c12570"/>
<name>A0A0J1IPF3_9FIRM</name>
<reference evidence="1 2" key="1">
    <citation type="submission" date="2015-06" db="EMBL/GenBank/DDBJ databases">
        <title>Draft genome of the moderately acidophilic sulfate reducer Candidatus Desulfosporosinus acididurans strain M1.</title>
        <authorList>
            <person name="Poehlein A."/>
            <person name="Petzsch P."/>
            <person name="Johnson B.D."/>
            <person name="Schloemann M."/>
            <person name="Daniel R."/>
            <person name="Muehling M."/>
        </authorList>
    </citation>
    <scope>NUCLEOTIDE SEQUENCE [LARGE SCALE GENOMIC DNA]</scope>
    <source>
        <strain evidence="1 2">M1</strain>
    </source>
</reference>
<dbReference type="AlphaFoldDB" id="A0A0J1IPF3"/>
<gene>
    <name evidence="1" type="ORF">DEAC_c12570</name>
</gene>
<evidence type="ECO:0000313" key="1">
    <source>
        <dbReference type="EMBL" id="KLU66591.1"/>
    </source>
</evidence>
<comment type="caution">
    <text evidence="1">The sequence shown here is derived from an EMBL/GenBank/DDBJ whole genome shotgun (WGS) entry which is preliminary data.</text>
</comment>
<accession>A0A0J1IPF3</accession>
<dbReference type="PANTHER" id="PTHR39961:SF1">
    <property type="entry name" value="DUF458 DOMAIN-CONTAINING PROTEIN"/>
    <property type="match status" value="1"/>
</dbReference>
<organism evidence="1 2">
    <name type="scientific">Desulfosporosinus acididurans</name>
    <dbReference type="NCBI Taxonomy" id="476652"/>
    <lineage>
        <taxon>Bacteria</taxon>
        <taxon>Bacillati</taxon>
        <taxon>Bacillota</taxon>
        <taxon>Clostridia</taxon>
        <taxon>Eubacteriales</taxon>
        <taxon>Desulfitobacteriaceae</taxon>
        <taxon>Desulfosporosinus</taxon>
    </lineage>
</organism>
<dbReference type="RefSeq" id="WP_047809154.1">
    <property type="nucleotide sequence ID" value="NZ_LDZY01000004.1"/>
</dbReference>
<evidence type="ECO:0000313" key="2">
    <source>
        <dbReference type="Proteomes" id="UP000036356"/>
    </source>
</evidence>
<dbReference type="EMBL" id="LDZY01000004">
    <property type="protein sequence ID" value="KLU66591.1"/>
    <property type="molecule type" value="Genomic_DNA"/>
</dbReference>
<dbReference type="Proteomes" id="UP000036356">
    <property type="component" value="Unassembled WGS sequence"/>
</dbReference>